<keyword evidence="1" id="KW-1133">Transmembrane helix</keyword>
<protein>
    <recommendedName>
        <fullName evidence="3">DUF1574 domain-containing protein</fullName>
    </recommendedName>
</protein>
<reference evidence="2" key="1">
    <citation type="journal article" date="2014" name="Genome Biol. Evol.">
        <title>Pangenome evidence for extensive interdomain horizontal transfer affecting lineage core and shell genes in uncultured planktonic thaumarchaeota and euryarchaeota.</title>
        <authorList>
            <person name="Deschamps P."/>
            <person name="Zivanovic Y."/>
            <person name="Moreira D."/>
            <person name="Rodriguez-Valera F."/>
            <person name="Lopez-Garcia P."/>
        </authorList>
    </citation>
    <scope>NUCLEOTIDE SEQUENCE</scope>
</reference>
<keyword evidence="1" id="KW-0812">Transmembrane</keyword>
<name>A0A075FQK8_9EURY</name>
<dbReference type="EMBL" id="KF900408">
    <property type="protein sequence ID" value="AIE93940.1"/>
    <property type="molecule type" value="Genomic_DNA"/>
</dbReference>
<evidence type="ECO:0000256" key="1">
    <source>
        <dbReference type="SAM" id="Phobius"/>
    </source>
</evidence>
<accession>A0A075FQK8</accession>
<organism evidence="2">
    <name type="scientific">uncultured marine group II/III euryarchaeote AD1000_41_D11</name>
    <dbReference type="NCBI Taxonomy" id="1457766"/>
    <lineage>
        <taxon>Archaea</taxon>
        <taxon>Methanobacteriati</taxon>
        <taxon>Methanobacteriota</taxon>
        <taxon>environmental samples</taxon>
    </lineage>
</organism>
<proteinExistence type="predicted"/>
<evidence type="ECO:0000313" key="2">
    <source>
        <dbReference type="EMBL" id="AIE93940.1"/>
    </source>
</evidence>
<feature type="transmembrane region" description="Helical" evidence="1">
    <location>
        <begin position="12"/>
        <end position="31"/>
    </location>
</feature>
<evidence type="ECO:0008006" key="3">
    <source>
        <dbReference type="Google" id="ProtNLM"/>
    </source>
</evidence>
<dbReference type="AlphaFoldDB" id="A0A075FQK8"/>
<dbReference type="SUPFAM" id="SSF52266">
    <property type="entry name" value="SGNH hydrolase"/>
    <property type="match status" value="1"/>
</dbReference>
<sequence length="349" mass="40779">MQPKKDFIENFAGLRPLFFNLITTGIIIFVLSNPITSHLYLSNMDQDSTFHAEQNQIYRRFESIKEDENYKVIFLGSSMTREDIDCIVIENYDDTLSCYNLGSSSDIPYLRLLEIPKIIETKPDLVIIEITPNTFANISNLDYLEPIIELRIGLASTIQNENEQEYWRENILEEHEKYLVDNSIEKTLFWNKYRQDILNEGIRNSLSSDAKEIDMKNPARNYSVKNDSELLQLMDSFYDEKGSFFSNDIEKSINLFSIEIMVNSLISNGIDVVFQSQPINPLAINNAPENFWDNYNSSVNKLEKTYHITHYNHFYSENYTFADLTHLDYEGRKNYSSNFANFLNEKGHL</sequence>
<keyword evidence="1" id="KW-0472">Membrane</keyword>